<dbReference type="KEGG" id="jar:G7057_02085"/>
<protein>
    <submittedName>
        <fullName evidence="1">GNAT family N-acetyltransferase</fullName>
    </submittedName>
</protein>
<dbReference type="Proteomes" id="UP000501451">
    <property type="component" value="Chromosome"/>
</dbReference>
<keyword evidence="2" id="KW-1185">Reference proteome</keyword>
<organism evidence="1 2">
    <name type="scientific">Jeotgalibaca arthritidis</name>
    <dbReference type="NCBI Taxonomy" id="1868794"/>
    <lineage>
        <taxon>Bacteria</taxon>
        <taxon>Bacillati</taxon>
        <taxon>Bacillota</taxon>
        <taxon>Bacilli</taxon>
        <taxon>Lactobacillales</taxon>
        <taxon>Carnobacteriaceae</taxon>
        <taxon>Jeotgalibaca</taxon>
    </lineage>
</organism>
<dbReference type="GO" id="GO:0016740">
    <property type="term" value="F:transferase activity"/>
    <property type="evidence" value="ECO:0007669"/>
    <property type="project" value="UniProtKB-KW"/>
</dbReference>
<keyword evidence="1" id="KW-0808">Transferase</keyword>
<accession>A0A6G7K816</accession>
<dbReference type="Gene3D" id="3.40.630.30">
    <property type="match status" value="1"/>
</dbReference>
<gene>
    <name evidence="1" type="ORF">G7057_02085</name>
</gene>
<name>A0A6G7K816_9LACT</name>
<evidence type="ECO:0000313" key="2">
    <source>
        <dbReference type="Proteomes" id="UP000501451"/>
    </source>
</evidence>
<dbReference type="InterPro" id="IPR016181">
    <property type="entry name" value="Acyl_CoA_acyltransferase"/>
</dbReference>
<dbReference type="EMBL" id="CP049740">
    <property type="protein sequence ID" value="QII81382.1"/>
    <property type="molecule type" value="Genomic_DNA"/>
</dbReference>
<reference evidence="1 2" key="1">
    <citation type="journal article" date="2017" name="Int. J. Syst. Evol. Microbiol.">
        <title>Jeotgalibaca porci sp. nov. and Jeotgalibaca arthritidis sp. nov., isolated from pigs, and emended description of the genus Jeotgalibaca.</title>
        <authorList>
            <person name="Zamora L."/>
            <person name="Perez-Sancho M."/>
            <person name="Dominguez L."/>
            <person name="Fernandez-Garayzabal J.F."/>
            <person name="Vela A.I."/>
        </authorList>
    </citation>
    <scope>NUCLEOTIDE SEQUENCE [LARGE SCALE GENOMIC DNA]</scope>
    <source>
        <strain evidence="1 2">CECT 9157</strain>
    </source>
</reference>
<proteinExistence type="predicted"/>
<dbReference type="RefSeq" id="WP_166160959.1">
    <property type="nucleotide sequence ID" value="NZ_CP049740.1"/>
</dbReference>
<dbReference type="AlphaFoldDB" id="A0A6G7K816"/>
<evidence type="ECO:0000313" key="1">
    <source>
        <dbReference type="EMBL" id="QII81382.1"/>
    </source>
</evidence>
<dbReference type="SUPFAM" id="SSF55729">
    <property type="entry name" value="Acyl-CoA N-acyltransferases (Nat)"/>
    <property type="match status" value="1"/>
</dbReference>
<sequence length="179" mass="20740">MKIRQTSWVDLPILMDMFDYGRKLQRQLGNIYQWQNGDPSQAVLEADIQSGYSYVCVTDEAEEPLLPKGTIVATFYLLQDHNPLFDTLTNGDWLSHDPYVTIHRMCTNGKLKGASQYCMRWVLDHYSNIRIYTHETNKPMIHVIQKFGFSFCGHIFPADGEARNAYHYVANEQLKEVIS</sequence>